<accession>A0A5J4X010</accession>
<dbReference type="InterPro" id="IPR000477">
    <property type="entry name" value="RT_dom"/>
</dbReference>
<evidence type="ECO:0000313" key="3">
    <source>
        <dbReference type="Proteomes" id="UP000324800"/>
    </source>
</evidence>
<dbReference type="InterPro" id="IPR043128">
    <property type="entry name" value="Rev_trsase/Diguanyl_cyclase"/>
</dbReference>
<gene>
    <name evidence="2" type="ORF">EZS28_004082</name>
</gene>
<dbReference type="PANTHER" id="PTHR33050:SF7">
    <property type="entry name" value="RIBONUCLEASE H"/>
    <property type="match status" value="1"/>
</dbReference>
<dbReference type="AlphaFoldDB" id="A0A5J4X010"/>
<dbReference type="SUPFAM" id="SSF56672">
    <property type="entry name" value="DNA/RNA polymerases"/>
    <property type="match status" value="1"/>
</dbReference>
<proteinExistence type="predicted"/>
<reference evidence="2 3" key="1">
    <citation type="submission" date="2019-03" db="EMBL/GenBank/DDBJ databases">
        <title>Single cell metagenomics reveals metabolic interactions within the superorganism composed of flagellate Streblomastix strix and complex community of Bacteroidetes bacteria on its surface.</title>
        <authorList>
            <person name="Treitli S.C."/>
            <person name="Kolisko M."/>
            <person name="Husnik F."/>
            <person name="Keeling P."/>
            <person name="Hampl V."/>
        </authorList>
    </citation>
    <scope>NUCLEOTIDE SEQUENCE [LARGE SCALE GENOMIC DNA]</scope>
    <source>
        <strain evidence="2">ST1C</strain>
    </source>
</reference>
<name>A0A5J4X010_9EUKA</name>
<evidence type="ECO:0000313" key="2">
    <source>
        <dbReference type="EMBL" id="KAA6400393.1"/>
    </source>
</evidence>
<dbReference type="Pfam" id="PF00078">
    <property type="entry name" value="RVT_1"/>
    <property type="match status" value="1"/>
</dbReference>
<dbReference type="OrthoDB" id="8947436at2759"/>
<dbReference type="PANTHER" id="PTHR33050">
    <property type="entry name" value="REVERSE TRANSCRIPTASE DOMAIN-CONTAINING PROTEIN"/>
    <property type="match status" value="1"/>
</dbReference>
<dbReference type="PROSITE" id="PS50878">
    <property type="entry name" value="RT_POL"/>
    <property type="match status" value="1"/>
</dbReference>
<sequence>MKIEDNDQVFEQQKVDLDLKDILQSSKQEEILPDRLLNRIHKWKQINADYWIEMGAQPAWTSQYMRNQLQMKSGQHMEKQDRIGDNKFQEELDQELRLGVVREAREEEIKYWNPSYTVPKAGGKRRKILGCRKLNATTKPAHFQMENLKTVMELIQKGDYSTHLDMEKAYHHVRVNQELQKYFGFHFRGKAYTYVGLPFGWNRSPMVFCRIMKQAVKAIREKWKVRVIQYIDDILLLSQDKEQLKKDTIEIMKFMEELGWKIQ</sequence>
<dbReference type="InterPro" id="IPR052055">
    <property type="entry name" value="Hepadnavirus_pol/RT"/>
</dbReference>
<comment type="caution">
    <text evidence="2">The sequence shown here is derived from an EMBL/GenBank/DDBJ whole genome shotgun (WGS) entry which is preliminary data.</text>
</comment>
<dbReference type="InterPro" id="IPR043502">
    <property type="entry name" value="DNA/RNA_pol_sf"/>
</dbReference>
<dbReference type="EMBL" id="SNRW01000569">
    <property type="protein sequence ID" value="KAA6400393.1"/>
    <property type="molecule type" value="Genomic_DNA"/>
</dbReference>
<dbReference type="Gene3D" id="3.30.70.270">
    <property type="match status" value="1"/>
</dbReference>
<protein>
    <submittedName>
        <fullName evidence="2">Putative Transposon Ty3-G Gag-Pol polyprotein</fullName>
    </submittedName>
</protein>
<dbReference type="Proteomes" id="UP000324800">
    <property type="component" value="Unassembled WGS sequence"/>
</dbReference>
<feature type="domain" description="Reverse transcriptase" evidence="1">
    <location>
        <begin position="99"/>
        <end position="263"/>
    </location>
</feature>
<evidence type="ECO:0000259" key="1">
    <source>
        <dbReference type="PROSITE" id="PS50878"/>
    </source>
</evidence>
<dbReference type="Gene3D" id="3.10.10.10">
    <property type="entry name" value="HIV Type 1 Reverse Transcriptase, subunit A, domain 1"/>
    <property type="match status" value="1"/>
</dbReference>
<organism evidence="2 3">
    <name type="scientific">Streblomastix strix</name>
    <dbReference type="NCBI Taxonomy" id="222440"/>
    <lineage>
        <taxon>Eukaryota</taxon>
        <taxon>Metamonada</taxon>
        <taxon>Preaxostyla</taxon>
        <taxon>Oxymonadida</taxon>
        <taxon>Streblomastigidae</taxon>
        <taxon>Streblomastix</taxon>
    </lineage>
</organism>